<dbReference type="EMBL" id="PYSW02000006">
    <property type="protein sequence ID" value="KAG2392106.1"/>
    <property type="molecule type" value="Genomic_DNA"/>
</dbReference>
<protein>
    <submittedName>
        <fullName evidence="2">Uncharacterized protein</fullName>
    </submittedName>
</protein>
<evidence type="ECO:0000313" key="3">
    <source>
        <dbReference type="Proteomes" id="UP000816034"/>
    </source>
</evidence>
<dbReference type="Proteomes" id="UP000816034">
    <property type="component" value="Unassembled WGS sequence"/>
</dbReference>
<dbReference type="RefSeq" id="XP_044554000.1">
    <property type="nucleotide sequence ID" value="XM_044689484.1"/>
</dbReference>
<dbReference type="AlphaFoldDB" id="A0AA88KQ38"/>
<comment type="caution">
    <text evidence="2">The sequence shown here is derived from an EMBL/GenBank/DDBJ whole genome shotgun (WGS) entry which is preliminary data.</text>
</comment>
<feature type="compositionally biased region" description="Acidic residues" evidence="1">
    <location>
        <begin position="9"/>
        <end position="43"/>
    </location>
</feature>
<proteinExistence type="predicted"/>
<evidence type="ECO:0000313" key="2">
    <source>
        <dbReference type="EMBL" id="KAG2392106.1"/>
    </source>
</evidence>
<sequence length="213" mass="24860">MSYYLKELGEDDDEYSYSSEEYGEEDEYEQEYDDDEQVGEPEEQEPKPGSAIQIVSLSDKKTQQKKKSNNKVQHVLTNKKKEENVVMEITQEELDYYQQLKLYGIHGTDNKKKKNDTDGLSEQVSFKLDVLQSSKMFFESIKPSEVIIYSGNPKYEEQKKYILRHQHEISVQKPNAYRNTDEMIAGETVAPPLQTQETTHKFKAALVSLYLYQ</sequence>
<name>A0AA88KQ38_NAELO</name>
<gene>
    <name evidence="2" type="ORF">C9374_013591</name>
</gene>
<dbReference type="GeneID" id="68106044"/>
<accession>A0AA88KQ38</accession>
<keyword evidence="3" id="KW-1185">Reference proteome</keyword>
<reference evidence="2 3" key="1">
    <citation type="journal article" date="2018" name="BMC Genomics">
        <title>The genome of Naegleria lovaniensis, the basis for a comparative approach to unravel pathogenicity factors of the human pathogenic amoeba N. fowleri.</title>
        <authorList>
            <person name="Liechti N."/>
            <person name="Schurch N."/>
            <person name="Bruggmann R."/>
            <person name="Wittwer M."/>
        </authorList>
    </citation>
    <scope>NUCLEOTIDE SEQUENCE [LARGE SCALE GENOMIC DNA]</scope>
    <source>
        <strain evidence="2 3">ATCC 30569</strain>
    </source>
</reference>
<evidence type="ECO:0000256" key="1">
    <source>
        <dbReference type="SAM" id="MobiDB-lite"/>
    </source>
</evidence>
<organism evidence="2 3">
    <name type="scientific">Naegleria lovaniensis</name>
    <name type="common">Amoeba</name>
    <dbReference type="NCBI Taxonomy" id="51637"/>
    <lineage>
        <taxon>Eukaryota</taxon>
        <taxon>Discoba</taxon>
        <taxon>Heterolobosea</taxon>
        <taxon>Tetramitia</taxon>
        <taxon>Eutetramitia</taxon>
        <taxon>Vahlkampfiidae</taxon>
        <taxon>Naegleria</taxon>
    </lineage>
</organism>
<feature type="region of interest" description="Disordered" evidence="1">
    <location>
        <begin position="1"/>
        <end position="51"/>
    </location>
</feature>